<organism evidence="2 3">
    <name type="scientific">Xylaria grammica</name>
    <dbReference type="NCBI Taxonomy" id="363999"/>
    <lineage>
        <taxon>Eukaryota</taxon>
        <taxon>Fungi</taxon>
        <taxon>Dikarya</taxon>
        <taxon>Ascomycota</taxon>
        <taxon>Pezizomycotina</taxon>
        <taxon>Sordariomycetes</taxon>
        <taxon>Xylariomycetidae</taxon>
        <taxon>Xylariales</taxon>
        <taxon>Xylariaceae</taxon>
        <taxon>Xylaria</taxon>
    </lineage>
</organism>
<feature type="region of interest" description="Disordered" evidence="1">
    <location>
        <begin position="439"/>
        <end position="459"/>
    </location>
</feature>
<reference evidence="2 3" key="1">
    <citation type="submission" date="2018-12" db="EMBL/GenBank/DDBJ databases">
        <title>Draft genome sequence of Xylaria grammica IHI A82.</title>
        <authorList>
            <person name="Buettner E."/>
            <person name="Kellner H."/>
        </authorList>
    </citation>
    <scope>NUCLEOTIDE SEQUENCE [LARGE SCALE GENOMIC DNA]</scope>
    <source>
        <strain evidence="2 3">IHI A82</strain>
    </source>
</reference>
<feature type="compositionally biased region" description="Polar residues" evidence="1">
    <location>
        <begin position="1"/>
        <end position="11"/>
    </location>
</feature>
<accession>A0A439CPH0</accession>
<dbReference type="Proteomes" id="UP000286045">
    <property type="component" value="Unassembled WGS sequence"/>
</dbReference>
<evidence type="ECO:0000256" key="1">
    <source>
        <dbReference type="SAM" id="MobiDB-lite"/>
    </source>
</evidence>
<dbReference type="STRING" id="363999.A0A439CPH0"/>
<dbReference type="EMBL" id="RYZI01000644">
    <property type="protein sequence ID" value="RWA04049.1"/>
    <property type="molecule type" value="Genomic_DNA"/>
</dbReference>
<keyword evidence="3" id="KW-1185">Reference proteome</keyword>
<protein>
    <submittedName>
        <fullName evidence="2">Uncharacterized protein</fullName>
    </submittedName>
</protein>
<dbReference type="AlphaFoldDB" id="A0A439CPH0"/>
<gene>
    <name evidence="2" type="ORF">EKO27_g11054</name>
</gene>
<name>A0A439CPH0_9PEZI</name>
<sequence length="459" mass="52250">MSCRSTGNLASGGSKARVAGARARRDAADARRVLRTIKQVKEHKYEKKGGLGGNIYGKWNLKKPENAELLEYFNGDGFRFEYTRRPYKGHKQFVIRTPSNFHESMAGELQTVIDRWLGEIIKGTLFGLDSSEKSKEEIKMSRKETERIAREIHPTLATRVEYGNPQPERLEPDLSFTYEGCEIADLVVEVAWSQKVLNLADRARRFIEGTKGAIQTVIGLNMNDICLGACRATFSIWKGHQDGDHWSYTLVDEKVRRLILSVVQHIINILTTSQEFIDENGQVVDDCELVLSLKDFICTEEENQCHEYEDIPLRITSAKLYGFYKFALGQQMAHETNEGMKEIEEKLTILSEKMPNIETAMRTRDNHNRVVIGNEELASLRALMSKVETRIDEVKKSMIEDVEKKIDKVSNEKVARKVKAKKMKAEGKVAEIETKLAKARAEEGNMVESGERSQRSSRI</sequence>
<feature type="region of interest" description="Disordered" evidence="1">
    <location>
        <begin position="1"/>
        <end position="24"/>
    </location>
</feature>
<proteinExistence type="predicted"/>
<evidence type="ECO:0000313" key="2">
    <source>
        <dbReference type="EMBL" id="RWA04049.1"/>
    </source>
</evidence>
<comment type="caution">
    <text evidence="2">The sequence shown here is derived from an EMBL/GenBank/DDBJ whole genome shotgun (WGS) entry which is preliminary data.</text>
</comment>
<evidence type="ECO:0000313" key="3">
    <source>
        <dbReference type="Proteomes" id="UP000286045"/>
    </source>
</evidence>